<reference evidence="2 3" key="1">
    <citation type="submission" date="2020-01" db="EMBL/GenBank/DDBJ databases">
        <title>Complete and circular genome sequences of six lactobacillus isolates from horses.</title>
        <authorList>
            <person name="Hassan H.M."/>
        </authorList>
    </citation>
    <scope>NUCLEOTIDE SEQUENCE [LARGE SCALE GENOMIC DNA]</scope>
    <source>
        <strain evidence="2 3">3DG</strain>
    </source>
</reference>
<proteinExistence type="predicted"/>
<protein>
    <submittedName>
        <fullName evidence="2">Glycosyltransferase</fullName>
    </submittedName>
</protein>
<dbReference type="Proteomes" id="UP000510788">
    <property type="component" value="Chromosome"/>
</dbReference>
<accession>A0A9X7TUV6</accession>
<organism evidence="2 3">
    <name type="scientific">Lactobacillus johnsonii</name>
    <dbReference type="NCBI Taxonomy" id="33959"/>
    <lineage>
        <taxon>Bacteria</taxon>
        <taxon>Bacillati</taxon>
        <taxon>Bacillota</taxon>
        <taxon>Bacilli</taxon>
        <taxon>Lactobacillales</taxon>
        <taxon>Lactobacillaceae</taxon>
        <taxon>Lactobacillus</taxon>
    </lineage>
</organism>
<dbReference type="SUPFAM" id="SSF53756">
    <property type="entry name" value="UDP-Glycosyltransferase/glycogen phosphorylase"/>
    <property type="match status" value="1"/>
</dbReference>
<dbReference type="Pfam" id="PF00534">
    <property type="entry name" value="Glycos_transf_1"/>
    <property type="match status" value="1"/>
</dbReference>
<dbReference type="InterPro" id="IPR001296">
    <property type="entry name" value="Glyco_trans_1"/>
</dbReference>
<dbReference type="RefSeq" id="WP_180872847.1">
    <property type="nucleotide sequence ID" value="NZ_CP047409.1"/>
</dbReference>
<dbReference type="GO" id="GO:0016757">
    <property type="term" value="F:glycosyltransferase activity"/>
    <property type="evidence" value="ECO:0007669"/>
    <property type="project" value="InterPro"/>
</dbReference>
<feature type="domain" description="Glycosyl transferase family 1" evidence="1">
    <location>
        <begin position="190"/>
        <end position="321"/>
    </location>
</feature>
<dbReference type="Gene3D" id="3.40.50.2000">
    <property type="entry name" value="Glycogen Phosphorylase B"/>
    <property type="match status" value="2"/>
</dbReference>
<name>A0A9X7TUV6_LACJH</name>
<dbReference type="PANTHER" id="PTHR45947">
    <property type="entry name" value="SULFOQUINOVOSYL TRANSFERASE SQD2"/>
    <property type="match status" value="1"/>
</dbReference>
<dbReference type="InterPro" id="IPR050194">
    <property type="entry name" value="Glycosyltransferase_grp1"/>
</dbReference>
<evidence type="ECO:0000313" key="3">
    <source>
        <dbReference type="Proteomes" id="UP000510788"/>
    </source>
</evidence>
<gene>
    <name evidence="2" type="ORF">GTO82_05740</name>
</gene>
<evidence type="ECO:0000313" key="2">
    <source>
        <dbReference type="EMBL" id="QLL68366.1"/>
    </source>
</evidence>
<evidence type="ECO:0000259" key="1">
    <source>
        <dbReference type="Pfam" id="PF00534"/>
    </source>
</evidence>
<sequence>MTAKKLLIVGDFISGSGLTQFIFNMFPHFDVNKYNIQCVGYGIDSKQETNKTCDDLGWRLERVVPITKRPLAHVKWWKNFLKNNDFDIIYFNYSSSWNYFPVKYAKRYTNAQIICHSHNAYYSHVFKNKILMYFLNVMNNRGKKLLNNMADVKLATSKDSALWMFNTLKDVTVIDNGIELDNFKFDAKARKELRAELNISLNERLIGFAGVLQERKNPIFALQVFSEYLKSNPNSTFLMIGNGPMKSEIVRIADELGIKKKVKFITYTNKLNKWYSAMDVLLFPSLYEGFGLVPLEAQVSALSVLASSNVAPQVFVTQNIKRITGYDKDNWVKNLSTIKFKTNEERSSLDSSLNKFDVKKQASQISSLLESEK</sequence>
<dbReference type="AlphaFoldDB" id="A0A9X7TUV6"/>
<dbReference type="PANTHER" id="PTHR45947:SF3">
    <property type="entry name" value="SULFOQUINOVOSYL TRANSFERASE SQD2"/>
    <property type="match status" value="1"/>
</dbReference>
<dbReference type="EMBL" id="CP047409">
    <property type="protein sequence ID" value="QLL68366.1"/>
    <property type="molecule type" value="Genomic_DNA"/>
</dbReference>